<accession>A0A024GMF6</accession>
<reference evidence="2 3" key="1">
    <citation type="submission" date="2012-05" db="EMBL/GenBank/DDBJ databases">
        <title>Recombination and specialization in a pathogen metapopulation.</title>
        <authorList>
            <person name="Gardiner A."/>
            <person name="Kemen E."/>
            <person name="Schultz-Larsen T."/>
            <person name="MacLean D."/>
            <person name="Van Oosterhout C."/>
            <person name="Jones J.D.G."/>
        </authorList>
    </citation>
    <scope>NUCLEOTIDE SEQUENCE [LARGE SCALE GENOMIC DNA]</scope>
    <source>
        <strain evidence="2 3">Ac Nc2</strain>
    </source>
</reference>
<evidence type="ECO:0000313" key="2">
    <source>
        <dbReference type="EMBL" id="CCI47522.1"/>
    </source>
</evidence>
<dbReference type="InParanoid" id="A0A024GMF6"/>
<keyword evidence="1" id="KW-0812">Transmembrane</keyword>
<feature type="transmembrane region" description="Helical" evidence="1">
    <location>
        <begin position="39"/>
        <end position="59"/>
    </location>
</feature>
<keyword evidence="1" id="KW-0472">Membrane</keyword>
<comment type="caution">
    <text evidence="2">The sequence shown here is derived from an EMBL/GenBank/DDBJ whole genome shotgun (WGS) entry which is preliminary data.</text>
</comment>
<keyword evidence="1" id="KW-1133">Transmembrane helix</keyword>
<organism evidence="2 3">
    <name type="scientific">Albugo candida</name>
    <dbReference type="NCBI Taxonomy" id="65357"/>
    <lineage>
        <taxon>Eukaryota</taxon>
        <taxon>Sar</taxon>
        <taxon>Stramenopiles</taxon>
        <taxon>Oomycota</taxon>
        <taxon>Peronosporomycetes</taxon>
        <taxon>Albuginales</taxon>
        <taxon>Albuginaceae</taxon>
        <taxon>Albugo</taxon>
    </lineage>
</organism>
<sequence length="118" mass="13519">MSLSFFSINYISIHIILFIDILLNALFEYEAVFVNASTLLSNFQVFVQLYGLVTILLLIGTTRNFQIGAWRKVSRQFRGAIIVNVSYVLITIALHIVTHRKYEHFLLRLAISLAQKAT</sequence>
<feature type="transmembrane region" description="Helical" evidence="1">
    <location>
        <begin position="80"/>
        <end position="98"/>
    </location>
</feature>
<dbReference type="EMBL" id="CAIX01000173">
    <property type="protein sequence ID" value="CCI47522.1"/>
    <property type="molecule type" value="Genomic_DNA"/>
</dbReference>
<gene>
    <name evidence="2" type="ORF">BN9_085290</name>
</gene>
<dbReference type="AlphaFoldDB" id="A0A024GMF6"/>
<feature type="transmembrane region" description="Helical" evidence="1">
    <location>
        <begin position="7"/>
        <end position="27"/>
    </location>
</feature>
<evidence type="ECO:0000256" key="1">
    <source>
        <dbReference type="SAM" id="Phobius"/>
    </source>
</evidence>
<name>A0A024GMF6_9STRA</name>
<protein>
    <submittedName>
        <fullName evidence="2">Uncharacterized protein</fullName>
    </submittedName>
</protein>
<dbReference type="Pfam" id="PF14935">
    <property type="entry name" value="TMEM138"/>
    <property type="match status" value="1"/>
</dbReference>
<evidence type="ECO:0000313" key="3">
    <source>
        <dbReference type="Proteomes" id="UP000053237"/>
    </source>
</evidence>
<proteinExistence type="predicted"/>
<dbReference type="InterPro" id="IPR024133">
    <property type="entry name" value="TM_138"/>
</dbReference>
<dbReference type="Proteomes" id="UP000053237">
    <property type="component" value="Unassembled WGS sequence"/>
</dbReference>
<keyword evidence="3" id="KW-1185">Reference proteome</keyword>